<feature type="compositionally biased region" description="Polar residues" evidence="1">
    <location>
        <begin position="125"/>
        <end position="137"/>
    </location>
</feature>
<proteinExistence type="predicted"/>
<evidence type="ECO:0000313" key="3">
    <source>
        <dbReference type="Proteomes" id="UP000650582"/>
    </source>
</evidence>
<sequence>MGNHEKGKKGKEKEKGNGKGKGKDKDKKNGKAKSLATQNSDSVALATERALSAKHANQRRLAAANRQRLEAPLTNLETIKQSPDPYWDDEGSSSDSTSNNDSSDDDSSDDDDDDDDNSSDEDAVPNTTSNPVGSSSKKVAKLRRKREKLDAKIAYYHANTDRNVPLDATPGASGSGSHNLVSHLVDTPVAPVTCGEPALDPQPIHRPPLVPQPSNAGFRRLIPIPEKKTGYKLGKIQRKAGLKGNGPRWKEINDIIRDLSARVGLDFTNTWGNQDKALLGHLYNMILEKVPEFARFENGWAPEIIVHRKFDNRIYHMRKRTKNPTAPVNCPLRKPRQPPQPAPNPPSEPASQVPTNQVSPPLNPCPGPSCLPTRIENNPCPPPLYSSPCSLANTHQDPVPIPDPGPPRPLSSDVNPVQRPRTLHAYFGASIRQAPQGIHPCPQTPVRTLDAGGDTGTQSIPRESSHELAVRANPISPHQSRVVPLEPLLPICPSMVGPSSISGPVGSPAFREQPRSPCSPTDSPLPTPAPPPCCRLRKNWNKWAKENNVDNGTSHYALRSRGTDVANAGAQTAAAVEGTTNSQGDKKRKANQPPPNGTDSTKKRRCKDKKLANSSQLDDTDSGGRATTEEDA</sequence>
<comment type="caution">
    <text evidence="2">The sequence shown here is derived from an EMBL/GenBank/DDBJ whole genome shotgun (WGS) entry which is preliminary data.</text>
</comment>
<dbReference type="AlphaFoldDB" id="A0A8H7LCZ5"/>
<feature type="compositionally biased region" description="Basic and acidic residues" evidence="1">
    <location>
        <begin position="11"/>
        <end position="29"/>
    </location>
</feature>
<dbReference type="EMBL" id="JACYCC010000409">
    <property type="protein sequence ID" value="KAF8666236.1"/>
    <property type="molecule type" value="Genomic_DNA"/>
</dbReference>
<feature type="region of interest" description="Disordered" evidence="1">
    <location>
        <begin position="320"/>
        <end position="361"/>
    </location>
</feature>
<feature type="compositionally biased region" description="Pro residues" evidence="1">
    <location>
        <begin position="337"/>
        <end position="348"/>
    </location>
</feature>
<reference evidence="2" key="1">
    <citation type="submission" date="2020-09" db="EMBL/GenBank/DDBJ databases">
        <title>Comparative genome analyses of four rice-infecting Rhizoctonia solani isolates reveal extensive enrichment of homogalacturonan modification genes.</title>
        <authorList>
            <person name="Lee D.-Y."/>
            <person name="Jeon J."/>
            <person name="Kim K.-T."/>
            <person name="Cheong K."/>
            <person name="Song H."/>
            <person name="Choi G."/>
            <person name="Ko J."/>
            <person name="Opiyo S.O."/>
            <person name="Zuo S."/>
            <person name="Madhav S."/>
            <person name="Lee Y.-H."/>
            <person name="Wang G.-L."/>
        </authorList>
    </citation>
    <scope>NUCLEOTIDE SEQUENCE</scope>
    <source>
        <strain evidence="2">AG1-IA YN-7</strain>
    </source>
</reference>
<evidence type="ECO:0000313" key="2">
    <source>
        <dbReference type="EMBL" id="KAF8666236.1"/>
    </source>
</evidence>
<protein>
    <submittedName>
        <fullName evidence="2">Uncharacterized protein</fullName>
    </submittedName>
</protein>
<feature type="region of interest" description="Disordered" evidence="1">
    <location>
        <begin position="391"/>
        <end position="413"/>
    </location>
</feature>
<feature type="compositionally biased region" description="Pro residues" evidence="1">
    <location>
        <begin position="399"/>
        <end position="409"/>
    </location>
</feature>
<feature type="compositionally biased region" description="Acidic residues" evidence="1">
    <location>
        <begin position="102"/>
        <end position="123"/>
    </location>
</feature>
<organism evidence="2 3">
    <name type="scientific">Rhizoctonia solani</name>
    <dbReference type="NCBI Taxonomy" id="456999"/>
    <lineage>
        <taxon>Eukaryota</taxon>
        <taxon>Fungi</taxon>
        <taxon>Dikarya</taxon>
        <taxon>Basidiomycota</taxon>
        <taxon>Agaricomycotina</taxon>
        <taxon>Agaricomycetes</taxon>
        <taxon>Cantharellales</taxon>
        <taxon>Ceratobasidiaceae</taxon>
        <taxon>Rhizoctonia</taxon>
    </lineage>
</organism>
<dbReference type="Proteomes" id="UP000650582">
    <property type="component" value="Unassembled WGS sequence"/>
</dbReference>
<feature type="compositionally biased region" description="Low complexity" evidence="1">
    <location>
        <begin position="568"/>
        <end position="580"/>
    </location>
</feature>
<feature type="region of interest" description="Disordered" evidence="1">
    <location>
        <begin position="568"/>
        <end position="632"/>
    </location>
</feature>
<feature type="region of interest" description="Disordered" evidence="1">
    <location>
        <begin position="1"/>
        <end position="144"/>
    </location>
</feature>
<evidence type="ECO:0000256" key="1">
    <source>
        <dbReference type="SAM" id="MobiDB-lite"/>
    </source>
</evidence>
<feature type="compositionally biased region" description="Basic residues" evidence="1">
    <location>
        <begin position="1"/>
        <end position="10"/>
    </location>
</feature>
<name>A0A8H7LCZ5_9AGAM</name>
<feature type="region of interest" description="Disordered" evidence="1">
    <location>
        <begin position="500"/>
        <end position="530"/>
    </location>
</feature>
<accession>A0A8H7LCZ5</accession>
<gene>
    <name evidence="2" type="ORF">RHS04_09705</name>
</gene>